<dbReference type="InterPro" id="IPR036179">
    <property type="entry name" value="Ig-like_dom_sf"/>
</dbReference>
<dbReference type="SUPFAM" id="SSF48726">
    <property type="entry name" value="Immunoglobulin"/>
    <property type="match status" value="1"/>
</dbReference>
<keyword evidence="8" id="KW-1064">Adaptive immunity</keyword>
<dbReference type="GO" id="GO:0042101">
    <property type="term" value="C:T cell receptor complex"/>
    <property type="evidence" value="ECO:0007669"/>
    <property type="project" value="UniProtKB-KW"/>
</dbReference>
<keyword evidence="8" id="KW-0391">Immunity</keyword>
<keyword evidence="2" id="KW-1003">Cell membrane</keyword>
<proteinExistence type="predicted"/>
<comment type="subunit">
    <text evidence="7">Alpha-beta TR is a heterodimer composed of an alpha and beta chain; disulfide-linked. The alpha-beta TR is associated with the transmembrane signaling CD3 coreceptor proteins to form the TR-CD3 (TcR or TCR). The assembly of alpha-beta TR heterodimers with CD3 occurs in the endoplasmic reticulum where a single alpha-beta TR heterodimer associates with one CD3D-CD3E heterodimer, one CD3G-CD3E heterodimer and one CD247 homodimer forming a stable octameric structure. CD3D-CD3E and CD3G-CD3E heterodimers preferentially associate with TR alpha and TR beta chains, respectively. The association of the CD247 homodimer is the last step of TcR assembly in the endoplasmic reticulum and is required for transport to the cell surface.</text>
</comment>
<dbReference type="Ensembl" id="ENSPTXT00000025431.1">
    <property type="protein sequence ID" value="ENSPTXP00000024668.1"/>
    <property type="gene ID" value="ENSPTXG00000017186.1"/>
</dbReference>
<evidence type="ECO:0000256" key="2">
    <source>
        <dbReference type="ARBA" id="ARBA00022475"/>
    </source>
</evidence>
<evidence type="ECO:0000256" key="5">
    <source>
        <dbReference type="ARBA" id="ARBA00023157"/>
    </source>
</evidence>
<dbReference type="PANTHER" id="PTHR19339:SF2">
    <property type="entry name" value="T CELL RECEPTOR ALPHA VARIABLE 22"/>
    <property type="match status" value="1"/>
</dbReference>
<dbReference type="Gene3D" id="2.60.40.10">
    <property type="entry name" value="Immunoglobulins"/>
    <property type="match status" value="1"/>
</dbReference>
<reference evidence="10" key="2">
    <citation type="submission" date="2025-09" db="UniProtKB">
        <authorList>
            <consortium name="Ensembl"/>
        </authorList>
    </citation>
    <scope>IDENTIFICATION</scope>
</reference>
<evidence type="ECO:0000256" key="7">
    <source>
        <dbReference type="ARBA" id="ARBA00038651"/>
    </source>
</evidence>
<keyword evidence="3" id="KW-0732">Signal</keyword>
<evidence type="ECO:0000256" key="3">
    <source>
        <dbReference type="ARBA" id="ARBA00022729"/>
    </source>
</evidence>
<comment type="subcellular location">
    <subcellularLocation>
        <location evidence="1">Cell membrane</location>
    </subcellularLocation>
</comment>
<evidence type="ECO:0000313" key="10">
    <source>
        <dbReference type="Ensembl" id="ENSPTXP00000024668.1"/>
    </source>
</evidence>
<evidence type="ECO:0000256" key="6">
    <source>
        <dbReference type="ARBA" id="ARBA00023180"/>
    </source>
</evidence>
<keyword evidence="5" id="KW-1015">Disulfide bond</keyword>
<keyword evidence="8" id="KW-1279">T cell receptor</keyword>
<evidence type="ECO:0000256" key="8">
    <source>
        <dbReference type="ARBA" id="ARBA00043266"/>
    </source>
</evidence>
<dbReference type="Proteomes" id="UP000472273">
    <property type="component" value="Unplaced"/>
</dbReference>
<evidence type="ECO:0000256" key="4">
    <source>
        <dbReference type="ARBA" id="ARBA00023136"/>
    </source>
</evidence>
<keyword evidence="6" id="KW-0325">Glycoprotein</keyword>
<dbReference type="InterPro" id="IPR051896">
    <property type="entry name" value="TCR_alpha_variable"/>
</dbReference>
<evidence type="ECO:0000313" key="11">
    <source>
        <dbReference type="Proteomes" id="UP000472273"/>
    </source>
</evidence>
<keyword evidence="4" id="KW-0472">Membrane</keyword>
<sequence length="120" mass="13873">MDSFLGQLQIAPKLLFQEEICFCVQCQDRVDQKPVKVTKEGEGSTITYQFTSNDVYSMHWYRQYPRGAPELFLTVTLGSPKKHEHVSASFDRQKKESHLNIVKVKMKDAVVYLYGIVQVQ</sequence>
<keyword evidence="11" id="KW-1185">Reference proteome</keyword>
<dbReference type="OMA" id="QFFEGEM"/>
<dbReference type="InterPro" id="IPR013106">
    <property type="entry name" value="Ig_V-set"/>
</dbReference>
<reference evidence="10" key="1">
    <citation type="submission" date="2025-08" db="UniProtKB">
        <authorList>
            <consortium name="Ensembl"/>
        </authorList>
    </citation>
    <scope>IDENTIFICATION</scope>
</reference>
<evidence type="ECO:0000256" key="1">
    <source>
        <dbReference type="ARBA" id="ARBA00004236"/>
    </source>
</evidence>
<dbReference type="InterPro" id="IPR013783">
    <property type="entry name" value="Ig-like_fold"/>
</dbReference>
<dbReference type="PANTHER" id="PTHR19339">
    <property type="entry name" value="T CELL RECEPTOR ALPHA VARIABLE 39"/>
    <property type="match status" value="1"/>
</dbReference>
<dbReference type="Pfam" id="PF07686">
    <property type="entry name" value="V-set"/>
    <property type="match status" value="1"/>
</dbReference>
<evidence type="ECO:0000259" key="9">
    <source>
        <dbReference type="Pfam" id="PF07686"/>
    </source>
</evidence>
<organism evidence="10 11">
    <name type="scientific">Pseudonaja textilis</name>
    <name type="common">Eastern brown snake</name>
    <dbReference type="NCBI Taxonomy" id="8673"/>
    <lineage>
        <taxon>Eukaryota</taxon>
        <taxon>Metazoa</taxon>
        <taxon>Chordata</taxon>
        <taxon>Craniata</taxon>
        <taxon>Vertebrata</taxon>
        <taxon>Euteleostomi</taxon>
        <taxon>Lepidosauria</taxon>
        <taxon>Squamata</taxon>
        <taxon>Bifurcata</taxon>
        <taxon>Unidentata</taxon>
        <taxon>Episquamata</taxon>
        <taxon>Toxicofera</taxon>
        <taxon>Serpentes</taxon>
        <taxon>Colubroidea</taxon>
        <taxon>Elapidae</taxon>
        <taxon>Hydrophiinae</taxon>
        <taxon>Pseudonaja</taxon>
    </lineage>
</organism>
<protein>
    <recommendedName>
        <fullName evidence="9">Immunoglobulin V-set domain-containing protein</fullName>
    </recommendedName>
</protein>
<dbReference type="GeneTree" id="ENSGT01010000228704"/>
<feature type="domain" description="Immunoglobulin V-set" evidence="9">
    <location>
        <begin position="39"/>
        <end position="113"/>
    </location>
</feature>
<dbReference type="AlphaFoldDB" id="A0A670ZPA8"/>
<accession>A0A670ZPA8</accession>
<name>A0A670ZPA8_PSETE</name>